<sequence>MTDRILGYPLVVSAKRKTIGIYVREGRVTIRSPKGVSAQEISTFVESKLPWIEKTLLKHQYKASTIPTLEAGCRIRILGQYRMIVRHNSSEYGLQLLPDQALFSMPENESEFELTAYAILEYWLKQLAKEMVPVKTQQFAEQLGVRDRLVAVKFRKTKSKWGHCTNQGVIQINWLIMMAPEPVIDYLVCHEVSHLLHANHSAAFWRTVESLCPDYQTHRQWLNQHAAELWLEKPTRRC</sequence>
<feature type="domain" description="YgjP-like metallopeptidase" evidence="1">
    <location>
        <begin position="17"/>
        <end position="225"/>
    </location>
</feature>
<keyword evidence="2" id="KW-0378">Hydrolase</keyword>
<dbReference type="InterPro" id="IPR053136">
    <property type="entry name" value="UTP_pyrophosphatase-like"/>
</dbReference>
<evidence type="ECO:0000259" key="1">
    <source>
        <dbReference type="Pfam" id="PF01863"/>
    </source>
</evidence>
<keyword evidence="3" id="KW-1185">Reference proteome</keyword>
<organism evidence="2 3">
    <name type="scientific">Gynuella sunshinyii YC6258</name>
    <dbReference type="NCBI Taxonomy" id="1445510"/>
    <lineage>
        <taxon>Bacteria</taxon>
        <taxon>Pseudomonadati</taxon>
        <taxon>Pseudomonadota</taxon>
        <taxon>Gammaproteobacteria</taxon>
        <taxon>Oceanospirillales</taxon>
        <taxon>Saccharospirillaceae</taxon>
        <taxon>Gynuella</taxon>
    </lineage>
</organism>
<gene>
    <name evidence="2" type="ORF">YC6258_03099</name>
</gene>
<dbReference type="Gene3D" id="3.30.2010.10">
    <property type="entry name" value="Metalloproteases ('zincins'), catalytic domain"/>
    <property type="match status" value="1"/>
</dbReference>
<dbReference type="AlphaFoldDB" id="A0A0C5V6S7"/>
<dbReference type="OrthoDB" id="9811177at2"/>
<dbReference type="PANTHER" id="PTHR30399:SF1">
    <property type="entry name" value="UTP PYROPHOSPHATASE"/>
    <property type="match status" value="1"/>
</dbReference>
<evidence type="ECO:0000313" key="3">
    <source>
        <dbReference type="Proteomes" id="UP000032266"/>
    </source>
</evidence>
<dbReference type="PANTHER" id="PTHR30399">
    <property type="entry name" value="UNCHARACTERIZED PROTEIN YGJP"/>
    <property type="match status" value="1"/>
</dbReference>
<protein>
    <submittedName>
        <fullName evidence="2">Putative metal-dependent hydrolase</fullName>
    </submittedName>
</protein>
<dbReference type="InterPro" id="IPR002725">
    <property type="entry name" value="YgjP-like_metallopeptidase"/>
</dbReference>
<dbReference type="CDD" id="cd07344">
    <property type="entry name" value="M48_yhfN_like"/>
    <property type="match status" value="1"/>
</dbReference>
<dbReference type="STRING" id="1445510.YC6258_03099"/>
<proteinExistence type="predicted"/>
<evidence type="ECO:0000313" key="2">
    <source>
        <dbReference type="EMBL" id="AJQ95135.1"/>
    </source>
</evidence>
<reference evidence="2 3" key="1">
    <citation type="submission" date="2014-01" db="EMBL/GenBank/DDBJ databases">
        <title>Full genme sequencing of cellulolytic bacterium Gynuella sunshinyii YC6258T gen. nov., sp. nov.</title>
        <authorList>
            <person name="Khan H."/>
            <person name="Chung E.J."/>
            <person name="Chung Y.R."/>
        </authorList>
    </citation>
    <scope>NUCLEOTIDE SEQUENCE [LARGE SCALE GENOMIC DNA]</scope>
    <source>
        <strain evidence="2 3">YC6258</strain>
    </source>
</reference>
<dbReference type="EMBL" id="CP007142">
    <property type="protein sequence ID" value="AJQ95135.1"/>
    <property type="molecule type" value="Genomic_DNA"/>
</dbReference>
<dbReference type="Proteomes" id="UP000032266">
    <property type="component" value="Chromosome"/>
</dbReference>
<name>A0A0C5V6S7_9GAMM</name>
<dbReference type="HOGENOM" id="CLU_065947_2_2_6"/>
<dbReference type="GO" id="GO:0016787">
    <property type="term" value="F:hydrolase activity"/>
    <property type="evidence" value="ECO:0007669"/>
    <property type="project" value="UniProtKB-KW"/>
</dbReference>
<dbReference type="KEGG" id="gsn:YC6258_03099"/>
<dbReference type="RefSeq" id="WP_052830284.1">
    <property type="nucleotide sequence ID" value="NZ_CP007142.1"/>
</dbReference>
<dbReference type="Pfam" id="PF01863">
    <property type="entry name" value="YgjP-like"/>
    <property type="match status" value="1"/>
</dbReference>
<accession>A0A0C5V6S7</accession>